<accession>A0A8T2ICZ0</accession>
<feature type="domain" description="Ciliary microtubule inner protein 2A-C-like" evidence="8">
    <location>
        <begin position="68"/>
        <end position="97"/>
    </location>
</feature>
<reference evidence="9" key="1">
    <citation type="thesis" date="2020" institute="ProQuest LLC" country="789 East Eisenhower Parkway, Ann Arbor, MI, USA">
        <title>Comparative Genomics and Chromosome Evolution.</title>
        <authorList>
            <person name="Mudd A.B."/>
        </authorList>
    </citation>
    <scope>NUCLEOTIDE SEQUENCE</scope>
    <source>
        <strain evidence="9">Female2</strain>
        <tissue evidence="9">Blood</tissue>
    </source>
</reference>
<dbReference type="EMBL" id="JAACNH010003284">
    <property type="protein sequence ID" value="KAG8429743.1"/>
    <property type="molecule type" value="Genomic_DNA"/>
</dbReference>
<comment type="function">
    <text evidence="5">Microtubule inner protein (MIP) part of the dynein-decorated doublet microtubules (DMTs) in cilia axoneme, which is required for motile cilia beating.</text>
</comment>
<dbReference type="AlphaFoldDB" id="A0A8T2ICZ0"/>
<sequence length="106" mass="12166">MLEGYTGYVPRSRFLIGTGYPLTTNRAMVEFSLMNLKKEVRFSELKGHNEEDKLQQDQGHIYLEGLGLLPRYTGYVPGYKFQYGQTYGRLTHNALGQSTLEKQVIN</sequence>
<keyword evidence="2" id="KW-0963">Cytoplasm</keyword>
<proteinExistence type="inferred from homology"/>
<dbReference type="OrthoDB" id="2019884at2759"/>
<evidence type="ECO:0000313" key="10">
    <source>
        <dbReference type="Proteomes" id="UP000812440"/>
    </source>
</evidence>
<keyword evidence="3" id="KW-0206">Cytoskeleton</keyword>
<name>A0A8T2ICZ0_9PIPI</name>
<protein>
    <recommendedName>
        <fullName evidence="7">Ciliary microtubule inner protein 2B</fullName>
    </recommendedName>
</protein>
<evidence type="ECO:0000256" key="2">
    <source>
        <dbReference type="ARBA" id="ARBA00022490"/>
    </source>
</evidence>
<evidence type="ECO:0000313" key="9">
    <source>
        <dbReference type="EMBL" id="KAG8429743.1"/>
    </source>
</evidence>
<evidence type="ECO:0000256" key="1">
    <source>
        <dbReference type="ARBA" id="ARBA00004430"/>
    </source>
</evidence>
<dbReference type="GO" id="GO:0005930">
    <property type="term" value="C:axoneme"/>
    <property type="evidence" value="ECO:0007669"/>
    <property type="project" value="UniProtKB-SubCell"/>
</dbReference>
<dbReference type="Pfam" id="PF10629">
    <property type="entry name" value="CMI2B-like"/>
    <property type="match status" value="1"/>
</dbReference>
<evidence type="ECO:0000256" key="6">
    <source>
        <dbReference type="ARBA" id="ARBA00035661"/>
    </source>
</evidence>
<dbReference type="Proteomes" id="UP000812440">
    <property type="component" value="Unassembled WGS sequence"/>
</dbReference>
<evidence type="ECO:0000256" key="3">
    <source>
        <dbReference type="ARBA" id="ARBA00023212"/>
    </source>
</evidence>
<evidence type="ECO:0000256" key="4">
    <source>
        <dbReference type="ARBA" id="ARBA00023273"/>
    </source>
</evidence>
<evidence type="ECO:0000259" key="8">
    <source>
        <dbReference type="Pfam" id="PF10629"/>
    </source>
</evidence>
<dbReference type="GO" id="GO:0015630">
    <property type="term" value="C:microtubule cytoskeleton"/>
    <property type="evidence" value="ECO:0007669"/>
    <property type="project" value="UniProtKB-ARBA"/>
</dbReference>
<evidence type="ECO:0000256" key="7">
    <source>
        <dbReference type="ARBA" id="ARBA00041163"/>
    </source>
</evidence>
<dbReference type="PANTHER" id="PTHR22146">
    <property type="entry name" value="CAT EYE SYNDROME CRITICAL REGION PROTEIN 6"/>
    <property type="match status" value="1"/>
</dbReference>
<comment type="subcellular location">
    <subcellularLocation>
        <location evidence="1">Cytoplasm</location>
        <location evidence="1">Cytoskeleton</location>
        <location evidence="1">Cilium axoneme</location>
    </subcellularLocation>
</comment>
<dbReference type="PANTHER" id="PTHR22146:SF8">
    <property type="entry name" value="PROTEIN FAM166B"/>
    <property type="match status" value="1"/>
</dbReference>
<comment type="similarity">
    <text evidence="6">Belongs to the CIMIP2 family.</text>
</comment>
<keyword evidence="10" id="KW-1185">Reference proteome</keyword>
<organism evidence="9 10">
    <name type="scientific">Hymenochirus boettgeri</name>
    <name type="common">Congo dwarf clawed frog</name>
    <dbReference type="NCBI Taxonomy" id="247094"/>
    <lineage>
        <taxon>Eukaryota</taxon>
        <taxon>Metazoa</taxon>
        <taxon>Chordata</taxon>
        <taxon>Craniata</taxon>
        <taxon>Vertebrata</taxon>
        <taxon>Euteleostomi</taxon>
        <taxon>Amphibia</taxon>
        <taxon>Batrachia</taxon>
        <taxon>Anura</taxon>
        <taxon>Pipoidea</taxon>
        <taxon>Pipidae</taxon>
        <taxon>Pipinae</taxon>
        <taxon>Hymenochirus</taxon>
    </lineage>
</organism>
<comment type="caution">
    <text evidence="9">The sequence shown here is derived from an EMBL/GenBank/DDBJ whole genome shotgun (WGS) entry which is preliminary data.</text>
</comment>
<evidence type="ECO:0000256" key="5">
    <source>
        <dbReference type="ARBA" id="ARBA00035003"/>
    </source>
</evidence>
<dbReference type="InterPro" id="IPR018902">
    <property type="entry name" value="CMI2A-C-like_dom"/>
</dbReference>
<gene>
    <name evidence="9" type="ORF">GDO86_019337</name>
</gene>
<keyword evidence="4" id="KW-0966">Cell projection</keyword>